<dbReference type="AlphaFoldDB" id="A0A3N0BXS1"/>
<keyword evidence="2" id="KW-1185">Reference proteome</keyword>
<accession>A0A3N0BXS1</accession>
<dbReference type="Proteomes" id="UP000274046">
    <property type="component" value="Unassembled WGS sequence"/>
</dbReference>
<protein>
    <recommendedName>
        <fullName evidence="3">Arm DNA-binding domain-containing protein</fullName>
    </recommendedName>
</protein>
<evidence type="ECO:0000313" key="2">
    <source>
        <dbReference type="Proteomes" id="UP000274046"/>
    </source>
</evidence>
<reference evidence="1 2" key="1">
    <citation type="submission" date="2018-10" db="EMBL/GenBank/DDBJ databases">
        <title>Genome sequencing of Pedobacter jejuensis TNB23.</title>
        <authorList>
            <person name="Cho Y.-J."/>
            <person name="Cho A."/>
            <person name="Kim O.-S."/>
        </authorList>
    </citation>
    <scope>NUCLEOTIDE SEQUENCE [LARGE SCALE GENOMIC DNA]</scope>
    <source>
        <strain evidence="1 2">TNB23</strain>
    </source>
</reference>
<name>A0A3N0BXS1_9SPHI</name>
<comment type="caution">
    <text evidence="1">The sequence shown here is derived from an EMBL/GenBank/DDBJ whole genome shotgun (WGS) entry which is preliminary data.</text>
</comment>
<dbReference type="EMBL" id="RBEE01000011">
    <property type="protein sequence ID" value="RNL54543.1"/>
    <property type="molecule type" value="Genomic_DNA"/>
</dbReference>
<proteinExistence type="predicted"/>
<evidence type="ECO:0008006" key="3">
    <source>
        <dbReference type="Google" id="ProtNLM"/>
    </source>
</evidence>
<dbReference type="RefSeq" id="WP_123205169.1">
    <property type="nucleotide sequence ID" value="NZ_RBEE01000011.1"/>
</dbReference>
<evidence type="ECO:0000313" key="1">
    <source>
        <dbReference type="EMBL" id="RNL54543.1"/>
    </source>
</evidence>
<organism evidence="1 2">
    <name type="scientific">Pedobacter jejuensis</name>
    <dbReference type="NCBI Taxonomy" id="1268550"/>
    <lineage>
        <taxon>Bacteria</taxon>
        <taxon>Pseudomonadati</taxon>
        <taxon>Bacteroidota</taxon>
        <taxon>Sphingobacteriia</taxon>
        <taxon>Sphingobacteriales</taxon>
        <taxon>Sphingobacteriaceae</taxon>
        <taxon>Pedobacter</taxon>
    </lineage>
</organism>
<sequence length="99" mass="11574">MAASLKIVLFKGKKHSDDNHPIQLHLPGEPSKRKEIYKSLESEWDKKNLRLKSKVNNSAFANNLLSEEFAMFERIGGFKYSPAILRDMPCDKWRYKLHI</sequence>
<gene>
    <name evidence="1" type="ORF">D7004_07045</name>
</gene>